<keyword evidence="2" id="KW-1185">Reference proteome</keyword>
<organism evidence="1 2">
    <name type="scientific">Ohtaekwangia kribbensis</name>
    <dbReference type="NCBI Taxonomy" id="688913"/>
    <lineage>
        <taxon>Bacteria</taxon>
        <taxon>Pseudomonadati</taxon>
        <taxon>Bacteroidota</taxon>
        <taxon>Cytophagia</taxon>
        <taxon>Cytophagales</taxon>
        <taxon>Fulvivirgaceae</taxon>
        <taxon>Ohtaekwangia</taxon>
    </lineage>
</organism>
<reference evidence="2" key="1">
    <citation type="journal article" date="2019" name="Int. J. Syst. Evol. Microbiol.">
        <title>The Global Catalogue of Microorganisms (GCM) 10K type strain sequencing project: providing services to taxonomists for standard genome sequencing and annotation.</title>
        <authorList>
            <consortium name="The Broad Institute Genomics Platform"/>
            <consortium name="The Broad Institute Genome Sequencing Center for Infectious Disease"/>
            <person name="Wu L."/>
            <person name="Ma J."/>
        </authorList>
    </citation>
    <scope>NUCLEOTIDE SEQUENCE [LARGE SCALE GENOMIC DNA]</scope>
    <source>
        <strain evidence="2">CCUG 58938</strain>
    </source>
</reference>
<accession>A0ABW3K8I7</accession>
<evidence type="ECO:0000313" key="1">
    <source>
        <dbReference type="EMBL" id="MFD1002610.1"/>
    </source>
</evidence>
<dbReference type="EMBL" id="JBHTKA010000008">
    <property type="protein sequence ID" value="MFD1002610.1"/>
    <property type="molecule type" value="Genomic_DNA"/>
</dbReference>
<name>A0ABW3K8I7_9BACT</name>
<dbReference type="Proteomes" id="UP001597112">
    <property type="component" value="Unassembled WGS sequence"/>
</dbReference>
<comment type="caution">
    <text evidence="1">The sequence shown here is derived from an EMBL/GenBank/DDBJ whole genome shotgun (WGS) entry which is preliminary data.</text>
</comment>
<proteinExistence type="predicted"/>
<protein>
    <submittedName>
        <fullName evidence="1">Uncharacterized protein</fullName>
    </submittedName>
</protein>
<gene>
    <name evidence="1" type="ORF">ACFQ21_25015</name>
</gene>
<dbReference type="RefSeq" id="WP_377583962.1">
    <property type="nucleotide sequence ID" value="NZ_JBHTKA010000008.1"/>
</dbReference>
<evidence type="ECO:0000313" key="2">
    <source>
        <dbReference type="Proteomes" id="UP001597112"/>
    </source>
</evidence>
<sequence length="106" mass="12487">MKNIWLSVKQLLAHDFAVKKNNLQDGKNEVNDHEKRHVWGSAGSVFQNHEQHVSSVRQKFNHHGKQVQLHKYIRLIQFIEVSVNQGGTEHKKHKGLIKKGWRVFQY</sequence>